<dbReference type="PANTHER" id="PTHR11139:SF119">
    <property type="entry name" value="SERINE_THREONINE-PROTEIN KINASE SMG1"/>
    <property type="match status" value="1"/>
</dbReference>
<evidence type="ECO:0000259" key="2">
    <source>
        <dbReference type="PROSITE" id="PS51189"/>
    </source>
</evidence>
<dbReference type="InterPro" id="IPR050517">
    <property type="entry name" value="DDR_Repair_Kinase"/>
</dbReference>
<evidence type="ECO:0000256" key="1">
    <source>
        <dbReference type="SAM" id="Coils"/>
    </source>
</evidence>
<sequence>MTKITLRLLHVFENYGIYIVREYREGFANTPISPWEKIIPQLFARLDHPEPFVQDQICSLICRIGIVSPHLIVYPTIVGISTANTSNNNNDTRFLYQNIIDSLIQSGSEMLVKEIQKMISELQRVTILWEETLLNKLTQLQSEAEKRFSRLKKENERVNINKQLSKEEKEEIIKNNYFSLLNPVIHNIETFYNEINVEPQNNHEKWFHDNYKKMIEDAIKILKDT</sequence>
<evidence type="ECO:0000313" key="4">
    <source>
        <dbReference type="Proteomes" id="UP000193920"/>
    </source>
</evidence>
<dbReference type="STRING" id="1754190.A0A1Y2AEC1"/>
<dbReference type="Proteomes" id="UP000193920">
    <property type="component" value="Unassembled WGS sequence"/>
</dbReference>
<dbReference type="GO" id="GO:0031931">
    <property type="term" value="C:TORC1 complex"/>
    <property type="evidence" value="ECO:0007669"/>
    <property type="project" value="TreeGrafter"/>
</dbReference>
<reference evidence="3 4" key="1">
    <citation type="submission" date="2016-08" db="EMBL/GenBank/DDBJ databases">
        <title>A Parts List for Fungal Cellulosomes Revealed by Comparative Genomics.</title>
        <authorList>
            <consortium name="DOE Joint Genome Institute"/>
            <person name="Haitjema C.H."/>
            <person name="Gilmore S.P."/>
            <person name="Henske J.K."/>
            <person name="Solomon K.V."/>
            <person name="De Groot R."/>
            <person name="Kuo A."/>
            <person name="Mondo S.J."/>
            <person name="Salamov A.A."/>
            <person name="Labutti K."/>
            <person name="Zhao Z."/>
            <person name="Chiniquy J."/>
            <person name="Barry K."/>
            <person name="Brewer H.M."/>
            <person name="Purvine S.O."/>
            <person name="Wright A.T."/>
            <person name="Boxma B."/>
            <person name="Van Alen T."/>
            <person name="Hackstein J.H."/>
            <person name="Baker S.E."/>
            <person name="Grigoriev I.V."/>
            <person name="O'Malley M.A."/>
        </authorList>
    </citation>
    <scope>NUCLEOTIDE SEQUENCE [LARGE SCALE GENOMIC DNA]</scope>
    <source>
        <strain evidence="3 4">G1</strain>
    </source>
</reference>
<gene>
    <name evidence="3" type="ORF">LY90DRAFT_433056</name>
</gene>
<proteinExistence type="predicted"/>
<dbReference type="InterPro" id="IPR016024">
    <property type="entry name" value="ARM-type_fold"/>
</dbReference>
<feature type="domain" description="FAT" evidence="2">
    <location>
        <begin position="1"/>
        <end position="82"/>
    </location>
</feature>
<name>A0A1Y2AEC1_9FUNG</name>
<dbReference type="GO" id="GO:0031932">
    <property type="term" value="C:TORC2 complex"/>
    <property type="evidence" value="ECO:0007669"/>
    <property type="project" value="TreeGrafter"/>
</dbReference>
<dbReference type="GO" id="GO:0031929">
    <property type="term" value="P:TOR signaling"/>
    <property type="evidence" value="ECO:0007669"/>
    <property type="project" value="TreeGrafter"/>
</dbReference>
<dbReference type="EMBL" id="MCOG01000278">
    <property type="protein sequence ID" value="ORY20846.1"/>
    <property type="molecule type" value="Genomic_DNA"/>
</dbReference>
<evidence type="ECO:0000313" key="3">
    <source>
        <dbReference type="EMBL" id="ORY20846.1"/>
    </source>
</evidence>
<dbReference type="OrthoDB" id="10065496at2759"/>
<dbReference type="GO" id="GO:0005737">
    <property type="term" value="C:cytoplasm"/>
    <property type="evidence" value="ECO:0007669"/>
    <property type="project" value="TreeGrafter"/>
</dbReference>
<dbReference type="PANTHER" id="PTHR11139">
    <property type="entry name" value="ATAXIA TELANGIECTASIA MUTATED ATM -RELATED"/>
    <property type="match status" value="1"/>
</dbReference>
<dbReference type="GO" id="GO:0004674">
    <property type="term" value="F:protein serine/threonine kinase activity"/>
    <property type="evidence" value="ECO:0007669"/>
    <property type="project" value="TreeGrafter"/>
</dbReference>
<feature type="coiled-coil region" evidence="1">
    <location>
        <begin position="134"/>
        <end position="170"/>
    </location>
</feature>
<organism evidence="3 4">
    <name type="scientific">Neocallimastix californiae</name>
    <dbReference type="NCBI Taxonomy" id="1754190"/>
    <lineage>
        <taxon>Eukaryota</taxon>
        <taxon>Fungi</taxon>
        <taxon>Fungi incertae sedis</taxon>
        <taxon>Chytridiomycota</taxon>
        <taxon>Chytridiomycota incertae sedis</taxon>
        <taxon>Neocallimastigomycetes</taxon>
        <taxon>Neocallimastigales</taxon>
        <taxon>Neocallimastigaceae</taxon>
        <taxon>Neocallimastix</taxon>
    </lineage>
</organism>
<dbReference type="InterPro" id="IPR014009">
    <property type="entry name" value="PIK_FAT"/>
</dbReference>
<feature type="non-terminal residue" evidence="3">
    <location>
        <position position="225"/>
    </location>
</feature>
<dbReference type="GO" id="GO:0005634">
    <property type="term" value="C:nucleus"/>
    <property type="evidence" value="ECO:0007669"/>
    <property type="project" value="TreeGrafter"/>
</dbReference>
<dbReference type="AlphaFoldDB" id="A0A1Y2AEC1"/>
<comment type="caution">
    <text evidence="3">The sequence shown here is derived from an EMBL/GenBank/DDBJ whole genome shotgun (WGS) entry which is preliminary data.</text>
</comment>
<accession>A0A1Y2AEC1</accession>
<dbReference type="SUPFAM" id="SSF48371">
    <property type="entry name" value="ARM repeat"/>
    <property type="match status" value="1"/>
</dbReference>
<dbReference type="PROSITE" id="PS51189">
    <property type="entry name" value="FAT"/>
    <property type="match status" value="1"/>
</dbReference>
<protein>
    <recommendedName>
        <fullName evidence="2">FAT domain-containing protein</fullName>
    </recommendedName>
</protein>
<keyword evidence="1" id="KW-0175">Coiled coil</keyword>
<keyword evidence="4" id="KW-1185">Reference proteome</keyword>
<dbReference type="GO" id="GO:0016242">
    <property type="term" value="P:negative regulation of macroautophagy"/>
    <property type="evidence" value="ECO:0007669"/>
    <property type="project" value="TreeGrafter"/>
</dbReference>